<evidence type="ECO:0000313" key="3">
    <source>
        <dbReference type="EMBL" id="KAF6144050.1"/>
    </source>
</evidence>
<evidence type="ECO:0000256" key="1">
    <source>
        <dbReference type="SAM" id="MobiDB-lite"/>
    </source>
</evidence>
<keyword evidence="4" id="KW-1185">Reference proteome</keyword>
<dbReference type="Gene3D" id="3.30.1330.80">
    <property type="entry name" value="Hypothetical protein, similar to alpha- acetolactate decarboxylase, domain 2"/>
    <property type="match status" value="1"/>
</dbReference>
<feature type="region of interest" description="Disordered" evidence="1">
    <location>
        <begin position="278"/>
        <end position="313"/>
    </location>
</feature>
<evidence type="ECO:0000259" key="2">
    <source>
        <dbReference type="PROSITE" id="PS51742"/>
    </source>
</evidence>
<dbReference type="GO" id="GO:0003700">
    <property type="term" value="F:DNA-binding transcription factor activity"/>
    <property type="evidence" value="ECO:0007669"/>
    <property type="project" value="TreeGrafter"/>
</dbReference>
<feature type="compositionally biased region" description="Basic and acidic residues" evidence="1">
    <location>
        <begin position="279"/>
        <end position="288"/>
    </location>
</feature>
<organism evidence="3 4">
    <name type="scientific">Kingdonia uniflora</name>
    <dbReference type="NCBI Taxonomy" id="39325"/>
    <lineage>
        <taxon>Eukaryota</taxon>
        <taxon>Viridiplantae</taxon>
        <taxon>Streptophyta</taxon>
        <taxon>Embryophyta</taxon>
        <taxon>Tracheophyta</taxon>
        <taxon>Spermatophyta</taxon>
        <taxon>Magnoliopsida</taxon>
        <taxon>Ranunculales</taxon>
        <taxon>Circaeasteraceae</taxon>
        <taxon>Kingdonia</taxon>
    </lineage>
</organism>
<dbReference type="AlphaFoldDB" id="A0A7J7LNE0"/>
<dbReference type="Pfam" id="PF03479">
    <property type="entry name" value="PCC"/>
    <property type="match status" value="1"/>
</dbReference>
<protein>
    <recommendedName>
        <fullName evidence="2">PPC domain-containing protein</fullName>
    </recommendedName>
</protein>
<dbReference type="InterPro" id="IPR005175">
    <property type="entry name" value="PPC_dom"/>
</dbReference>
<dbReference type="PANTHER" id="PTHR31100:SF69">
    <property type="entry name" value="AT-HOOK MOTIF NUCLEAR-LOCALIZED PROTEIN 17-RELATED"/>
    <property type="match status" value="1"/>
</dbReference>
<dbReference type="EMBL" id="JACGCM010002154">
    <property type="protein sequence ID" value="KAF6144050.1"/>
    <property type="molecule type" value="Genomic_DNA"/>
</dbReference>
<dbReference type="GO" id="GO:0005634">
    <property type="term" value="C:nucleus"/>
    <property type="evidence" value="ECO:0007669"/>
    <property type="project" value="TreeGrafter"/>
</dbReference>
<feature type="compositionally biased region" description="Low complexity" evidence="1">
    <location>
        <begin position="40"/>
        <end position="51"/>
    </location>
</feature>
<sequence>MKGEEVVELVANSNTTNTNTNTNTNNMFTKLNHFHQQQNSLHQYQHQLQQHQHQHQHQHHQCQTSDQEDESSIVAQPPPLSGALVPVSRDEEEFISNSSRKKIKNAEQIDNISSVSGFDEATIEEVVRRPRGRPPGSKNKPKPPIIITREAECAMRPHVLEISSGLDIVENISNFARKRNFGGLCVLNGSGAVSNVTLRQPSTTPGATVTFHGRFDILSISATYLPTSTVANEFGFGLAISLLGPQGQIFGGSVVGGLIASGTVFIVATSFATPSYHRLSGEEHESHQHQTTPVPVTSSACEDSHSAPSDSCGGSMSMYNSHIGSDAIWAPTARQPPPPPPPF</sequence>
<dbReference type="GO" id="GO:0003680">
    <property type="term" value="F:minor groove of adenine-thymine-rich DNA binding"/>
    <property type="evidence" value="ECO:0007669"/>
    <property type="project" value="InterPro"/>
</dbReference>
<evidence type="ECO:0000313" key="4">
    <source>
        <dbReference type="Proteomes" id="UP000541444"/>
    </source>
</evidence>
<dbReference type="SUPFAM" id="SSF117856">
    <property type="entry name" value="AF0104/ALDC/Ptd012-like"/>
    <property type="match status" value="1"/>
</dbReference>
<reference evidence="3 4" key="1">
    <citation type="journal article" date="2020" name="IScience">
        <title>Genome Sequencing of the Endangered Kingdonia uniflora (Circaeasteraceae, Ranunculales) Reveals Potential Mechanisms of Evolutionary Specialization.</title>
        <authorList>
            <person name="Sun Y."/>
            <person name="Deng T."/>
            <person name="Zhang A."/>
            <person name="Moore M.J."/>
            <person name="Landis J.B."/>
            <person name="Lin N."/>
            <person name="Zhang H."/>
            <person name="Zhang X."/>
            <person name="Huang J."/>
            <person name="Zhang X."/>
            <person name="Sun H."/>
            <person name="Wang H."/>
        </authorList>
    </citation>
    <scope>NUCLEOTIDE SEQUENCE [LARGE SCALE GENOMIC DNA]</scope>
    <source>
        <strain evidence="3">TB1705</strain>
        <tissue evidence="3">Leaf</tissue>
    </source>
</reference>
<dbReference type="InterPro" id="IPR014476">
    <property type="entry name" value="AHL15-29"/>
</dbReference>
<proteinExistence type="predicted"/>
<dbReference type="CDD" id="cd11378">
    <property type="entry name" value="DUF296"/>
    <property type="match status" value="1"/>
</dbReference>
<name>A0A7J7LNE0_9MAGN</name>
<feature type="region of interest" description="Disordered" evidence="1">
    <location>
        <begin position="40"/>
        <end position="87"/>
    </location>
</feature>
<accession>A0A7J7LNE0</accession>
<comment type="caution">
    <text evidence="3">The sequence shown here is derived from an EMBL/GenBank/DDBJ whole genome shotgun (WGS) entry which is preliminary data.</text>
</comment>
<dbReference type="PROSITE" id="PS51742">
    <property type="entry name" value="PPC"/>
    <property type="match status" value="1"/>
</dbReference>
<dbReference type="PANTHER" id="PTHR31100">
    <property type="entry name" value="AT-HOOK MOTIF NUCLEAR-LOCALIZED PROTEIN 15"/>
    <property type="match status" value="1"/>
</dbReference>
<dbReference type="Proteomes" id="UP000541444">
    <property type="component" value="Unassembled WGS sequence"/>
</dbReference>
<feature type="compositionally biased region" description="Polar residues" evidence="1">
    <location>
        <begin position="289"/>
        <end position="313"/>
    </location>
</feature>
<dbReference type="OrthoDB" id="782346at2759"/>
<gene>
    <name evidence="3" type="ORF">GIB67_001846</name>
</gene>
<feature type="domain" description="PPC" evidence="2">
    <location>
        <begin position="152"/>
        <end position="292"/>
    </location>
</feature>